<evidence type="ECO:0000313" key="3">
    <source>
        <dbReference type="Proteomes" id="UP000280197"/>
    </source>
</evidence>
<dbReference type="PROSITE" id="PS50818">
    <property type="entry name" value="INTEIN_C_TER"/>
    <property type="match status" value="1"/>
</dbReference>
<dbReference type="Gene3D" id="3.10.380.20">
    <property type="entry name" value="Novel toxin 21 (CdiA), C-terminal domain"/>
    <property type="match status" value="1"/>
</dbReference>
<dbReference type="NCBIfam" id="TIGR01443">
    <property type="entry name" value="intein_Cterm"/>
    <property type="match status" value="1"/>
</dbReference>
<sequence>MVGAVVIVTGNRGFSGDARTYNLTVDDLHTYYVLAGQTPVLVHNSNCNSLTRAQSDDVANFLGYTKTKMKSAGGAPIWENKKAGGGQPRYITYDRTGHNKQAVFKGASFRNPFQSTKDSARDGTYGLDVSPTGEVLGLKWLAK</sequence>
<dbReference type="EMBL" id="CP034463">
    <property type="protein sequence ID" value="AZP23345.1"/>
    <property type="molecule type" value="Genomic_DNA"/>
</dbReference>
<dbReference type="Proteomes" id="UP000280197">
    <property type="component" value="Chromosome"/>
</dbReference>
<dbReference type="InterPro" id="IPR038181">
    <property type="entry name" value="Ntox21_sf"/>
</dbReference>
<dbReference type="InterPro" id="IPR028190">
    <property type="entry name" value="Ntox21"/>
</dbReference>
<dbReference type="KEGG" id="saqu:EJC51_20175"/>
<proteinExistence type="predicted"/>
<dbReference type="Pfam" id="PF15526">
    <property type="entry name" value="Ntox21"/>
    <property type="match status" value="1"/>
</dbReference>
<organism evidence="2 3">
    <name type="scientific">Streptomyces aquilus</name>
    <dbReference type="NCBI Taxonomy" id="2548456"/>
    <lineage>
        <taxon>Bacteria</taxon>
        <taxon>Bacillati</taxon>
        <taxon>Actinomycetota</taxon>
        <taxon>Actinomycetes</taxon>
        <taxon>Kitasatosporales</taxon>
        <taxon>Streptomycetaceae</taxon>
        <taxon>Streptomyces</taxon>
    </lineage>
</organism>
<accession>A0A3S9IG63</accession>
<protein>
    <recommendedName>
        <fullName evidence="1">Novel toxin 21 domain-containing protein</fullName>
    </recommendedName>
</protein>
<dbReference type="CDD" id="cd20685">
    <property type="entry name" value="CdiA-CT_Ecl_RNase-like"/>
    <property type="match status" value="1"/>
</dbReference>
<dbReference type="Gene3D" id="2.170.16.10">
    <property type="entry name" value="Hedgehog/Intein (Hint) domain"/>
    <property type="match status" value="1"/>
</dbReference>
<dbReference type="AlphaFoldDB" id="A0A3S9IG63"/>
<feature type="domain" description="Novel toxin 21" evidence="1">
    <location>
        <begin position="57"/>
        <end position="133"/>
    </location>
</feature>
<keyword evidence="3" id="KW-1185">Reference proteome</keyword>
<evidence type="ECO:0000313" key="2">
    <source>
        <dbReference type="EMBL" id="AZP23345.1"/>
    </source>
</evidence>
<name>A0A3S9IG63_9ACTN</name>
<reference evidence="2 3" key="1">
    <citation type="submission" date="2018-12" db="EMBL/GenBank/DDBJ databases">
        <authorList>
            <person name="Li K."/>
        </authorList>
    </citation>
    <scope>NUCLEOTIDE SEQUENCE [LARGE SCALE GENOMIC DNA]</scope>
    <source>
        <strain evidence="3">CR22</strain>
    </source>
</reference>
<evidence type="ECO:0000259" key="1">
    <source>
        <dbReference type="Pfam" id="PF15526"/>
    </source>
</evidence>
<gene>
    <name evidence="2" type="ORF">EJC51_20175</name>
</gene>
<dbReference type="InterPro" id="IPR030934">
    <property type="entry name" value="Intein_C"/>
</dbReference>